<sequence>MAISRQSVPTRRYFPQSLRAALISADRQTDRQSRQSSGSGRTRAKLAQIPLLLHLLPPSQCRPPSGIDPGMGRGGEGSFGIPLTPAASISPRRPLADLLFPHLPAG</sequence>
<accession>A0A8X6XEM3</accession>
<name>A0A8X6XEM3_9ARAC</name>
<dbReference type="Proteomes" id="UP000886998">
    <property type="component" value="Unassembled WGS sequence"/>
</dbReference>
<dbReference type="AlphaFoldDB" id="A0A8X6XEM3"/>
<evidence type="ECO:0000313" key="2">
    <source>
        <dbReference type="EMBL" id="GFY51943.1"/>
    </source>
</evidence>
<evidence type="ECO:0000313" key="3">
    <source>
        <dbReference type="Proteomes" id="UP000886998"/>
    </source>
</evidence>
<dbReference type="EMBL" id="BMAV01008394">
    <property type="protein sequence ID" value="GFY51943.1"/>
    <property type="molecule type" value="Genomic_DNA"/>
</dbReference>
<keyword evidence="3" id="KW-1185">Reference proteome</keyword>
<dbReference type="OrthoDB" id="10350046at2759"/>
<reference evidence="2" key="1">
    <citation type="submission" date="2020-08" db="EMBL/GenBank/DDBJ databases">
        <title>Multicomponent nature underlies the extraordinary mechanical properties of spider dragline silk.</title>
        <authorList>
            <person name="Kono N."/>
            <person name="Nakamura H."/>
            <person name="Mori M."/>
            <person name="Yoshida Y."/>
            <person name="Ohtoshi R."/>
            <person name="Malay A.D."/>
            <person name="Moran D.A.P."/>
            <person name="Tomita M."/>
            <person name="Numata K."/>
            <person name="Arakawa K."/>
        </authorList>
    </citation>
    <scope>NUCLEOTIDE SEQUENCE</scope>
</reference>
<feature type="compositionally biased region" description="Gly residues" evidence="1">
    <location>
        <begin position="69"/>
        <end position="78"/>
    </location>
</feature>
<evidence type="ECO:0000256" key="1">
    <source>
        <dbReference type="SAM" id="MobiDB-lite"/>
    </source>
</evidence>
<protein>
    <submittedName>
        <fullName evidence="2">Uncharacterized protein</fullName>
    </submittedName>
</protein>
<feature type="region of interest" description="Disordered" evidence="1">
    <location>
        <begin position="24"/>
        <end position="43"/>
    </location>
</feature>
<proteinExistence type="predicted"/>
<comment type="caution">
    <text evidence="2">The sequence shown here is derived from an EMBL/GenBank/DDBJ whole genome shotgun (WGS) entry which is preliminary data.</text>
</comment>
<gene>
    <name evidence="2" type="ORF">TNIN_254241</name>
</gene>
<organism evidence="2 3">
    <name type="scientific">Trichonephila inaurata madagascariensis</name>
    <dbReference type="NCBI Taxonomy" id="2747483"/>
    <lineage>
        <taxon>Eukaryota</taxon>
        <taxon>Metazoa</taxon>
        <taxon>Ecdysozoa</taxon>
        <taxon>Arthropoda</taxon>
        <taxon>Chelicerata</taxon>
        <taxon>Arachnida</taxon>
        <taxon>Araneae</taxon>
        <taxon>Araneomorphae</taxon>
        <taxon>Entelegynae</taxon>
        <taxon>Araneoidea</taxon>
        <taxon>Nephilidae</taxon>
        <taxon>Trichonephila</taxon>
        <taxon>Trichonephila inaurata</taxon>
    </lineage>
</organism>
<feature type="region of interest" description="Disordered" evidence="1">
    <location>
        <begin position="58"/>
        <end position="89"/>
    </location>
</feature>